<feature type="coiled-coil region" evidence="1">
    <location>
        <begin position="15"/>
        <end position="42"/>
    </location>
</feature>
<comment type="caution">
    <text evidence="2">The sequence shown here is derived from an EMBL/GenBank/DDBJ whole genome shotgun (WGS) entry which is preliminary data.</text>
</comment>
<name>A0ABY1L0U2_9FLAO</name>
<dbReference type="Proteomes" id="UP000185728">
    <property type="component" value="Unassembled WGS sequence"/>
</dbReference>
<dbReference type="EMBL" id="FTOB01000008">
    <property type="protein sequence ID" value="SIT04804.1"/>
    <property type="molecule type" value="Genomic_DNA"/>
</dbReference>
<evidence type="ECO:0000256" key="1">
    <source>
        <dbReference type="SAM" id="Coils"/>
    </source>
</evidence>
<gene>
    <name evidence="2" type="ORF">SAMN05421766_1081</name>
</gene>
<sequence>MHRYNRTIIINDGMNPLTKEQIEELKEKLEENKKRINELVKKFDVYKI</sequence>
<reference evidence="2 3" key="1">
    <citation type="submission" date="2017-01" db="EMBL/GenBank/DDBJ databases">
        <authorList>
            <person name="Varghese N."/>
            <person name="Submissions S."/>
        </authorList>
    </citation>
    <scope>NUCLEOTIDE SEQUENCE [LARGE SCALE GENOMIC DNA]</scope>
    <source>
        <strain evidence="2 3">DSM 2061</strain>
    </source>
</reference>
<proteinExistence type="predicted"/>
<evidence type="ECO:0000313" key="3">
    <source>
        <dbReference type="Proteomes" id="UP000185728"/>
    </source>
</evidence>
<accession>A0ABY1L0U2</accession>
<organism evidence="2 3">
    <name type="scientific">Zobellia uliginosa</name>
    <dbReference type="NCBI Taxonomy" id="143224"/>
    <lineage>
        <taxon>Bacteria</taxon>
        <taxon>Pseudomonadati</taxon>
        <taxon>Bacteroidota</taxon>
        <taxon>Flavobacteriia</taxon>
        <taxon>Flavobacteriales</taxon>
        <taxon>Flavobacteriaceae</taxon>
        <taxon>Zobellia</taxon>
    </lineage>
</organism>
<protein>
    <submittedName>
        <fullName evidence="2">Uncharacterized protein</fullName>
    </submittedName>
</protein>
<keyword evidence="1" id="KW-0175">Coiled coil</keyword>
<keyword evidence="3" id="KW-1185">Reference proteome</keyword>
<evidence type="ECO:0000313" key="2">
    <source>
        <dbReference type="EMBL" id="SIT04804.1"/>
    </source>
</evidence>